<dbReference type="GO" id="GO:0098662">
    <property type="term" value="P:inorganic cation transmembrane transport"/>
    <property type="evidence" value="ECO:0007669"/>
    <property type="project" value="InterPro"/>
</dbReference>
<dbReference type="AlphaFoldDB" id="B9K9K2"/>
<dbReference type="Proteomes" id="UP000000445">
    <property type="component" value="Chromosome"/>
</dbReference>
<dbReference type="STRING" id="309803.CTN_1459"/>
<sequence length="78" mass="8929">MIYIGVALMCLGTFFALIKRDFYLKIHFIGISDTVGSLFVVFNFWEDVSRTVLMMVILLVWGPFISHVIARMYTEGSS</sequence>
<gene>
    <name evidence="2" type="ordered locus">CTN_1459</name>
</gene>
<name>B9K9K2_THENN</name>
<dbReference type="InterPro" id="IPR005133">
    <property type="entry name" value="PhaG_MnhG_YufB"/>
</dbReference>
<keyword evidence="3" id="KW-1185">Reference proteome</keyword>
<keyword evidence="1" id="KW-1133">Transmembrane helix</keyword>
<dbReference type="Pfam" id="PF03334">
    <property type="entry name" value="PhaG_MnhG_YufB"/>
    <property type="match status" value="1"/>
</dbReference>
<dbReference type="HOGENOM" id="CLU_121334_2_4_0"/>
<dbReference type="KEGG" id="tna:CTN_1459"/>
<evidence type="ECO:0008006" key="4">
    <source>
        <dbReference type="Google" id="ProtNLM"/>
    </source>
</evidence>
<keyword evidence="1" id="KW-0812">Transmembrane</keyword>
<feature type="transmembrane region" description="Helical" evidence="1">
    <location>
        <begin position="26"/>
        <end position="45"/>
    </location>
</feature>
<dbReference type="GO" id="GO:0015297">
    <property type="term" value="F:antiporter activity"/>
    <property type="evidence" value="ECO:0007669"/>
    <property type="project" value="InterPro"/>
</dbReference>
<reference evidence="2 3" key="1">
    <citation type="journal article" date="2009" name="Biosci. Biotechnol. Biochem.">
        <title>WeGAS: a web-based microbial genome annotation system.</title>
        <authorList>
            <person name="Lee D."/>
            <person name="Seo H."/>
            <person name="Park C."/>
            <person name="Park K."/>
        </authorList>
    </citation>
    <scope>NUCLEOTIDE SEQUENCE [LARGE SCALE GENOMIC DNA]</scope>
    <source>
        <strain evidence="3">ATCC 49049 / DSM 4359 / NBRC 107923 / NS-E</strain>
    </source>
</reference>
<keyword evidence="1" id="KW-0472">Membrane</keyword>
<dbReference type="RefSeq" id="WP_015919924.1">
    <property type="nucleotide sequence ID" value="NC_011978.1"/>
</dbReference>
<dbReference type="EMBL" id="CP000916">
    <property type="protein sequence ID" value="ACM23635.1"/>
    <property type="molecule type" value="Genomic_DNA"/>
</dbReference>
<proteinExistence type="predicted"/>
<evidence type="ECO:0000313" key="2">
    <source>
        <dbReference type="EMBL" id="ACM23635.1"/>
    </source>
</evidence>
<protein>
    <recommendedName>
        <fullName evidence="4">Monovalent cation/proton antiporter, MnhG/PhaG subunit</fullName>
    </recommendedName>
</protein>
<accession>B9K9K2</accession>
<feature type="transmembrane region" description="Helical" evidence="1">
    <location>
        <begin position="52"/>
        <end position="73"/>
    </location>
</feature>
<organism evidence="2 3">
    <name type="scientific">Thermotoga neapolitana (strain ATCC 49049 / DSM 4359 / NBRC 107923 / NS-E)</name>
    <dbReference type="NCBI Taxonomy" id="309803"/>
    <lineage>
        <taxon>Bacteria</taxon>
        <taxon>Thermotogati</taxon>
        <taxon>Thermotogota</taxon>
        <taxon>Thermotogae</taxon>
        <taxon>Thermotogales</taxon>
        <taxon>Thermotogaceae</taxon>
        <taxon>Thermotoga</taxon>
    </lineage>
</organism>
<evidence type="ECO:0000313" key="3">
    <source>
        <dbReference type="Proteomes" id="UP000000445"/>
    </source>
</evidence>
<evidence type="ECO:0000256" key="1">
    <source>
        <dbReference type="SAM" id="Phobius"/>
    </source>
</evidence>